<dbReference type="GO" id="GO:0008908">
    <property type="term" value="F:isochorismatase activity"/>
    <property type="evidence" value="ECO:0007669"/>
    <property type="project" value="UniProtKB-EC"/>
</dbReference>
<dbReference type="AlphaFoldDB" id="M5EJ79"/>
<dbReference type="CDD" id="cd00431">
    <property type="entry name" value="cysteine_hydrolases"/>
    <property type="match status" value="1"/>
</dbReference>
<dbReference type="SUPFAM" id="SSF52499">
    <property type="entry name" value="Isochorismatase-like hydrolases"/>
    <property type="match status" value="1"/>
</dbReference>
<dbReference type="PANTHER" id="PTHR43540">
    <property type="entry name" value="PEROXYUREIDOACRYLATE/UREIDOACRYLATE AMIDOHYDROLASE-RELATED"/>
    <property type="match status" value="1"/>
</dbReference>
<dbReference type="Gene3D" id="3.40.50.850">
    <property type="entry name" value="Isochorismatase-like"/>
    <property type="match status" value="1"/>
</dbReference>
<dbReference type="InterPro" id="IPR036380">
    <property type="entry name" value="Isochorismatase-like_sf"/>
</dbReference>
<dbReference type="Pfam" id="PF00857">
    <property type="entry name" value="Isochorismatase"/>
    <property type="match status" value="1"/>
</dbReference>
<reference evidence="3 4" key="1">
    <citation type="submission" date="2013-02" db="EMBL/GenBank/DDBJ databases">
        <authorList>
            <person name="Genoscope - CEA"/>
        </authorList>
    </citation>
    <scope>NUCLEOTIDE SEQUENCE [LARGE SCALE GENOMIC DNA]</scope>
    <source>
        <strain evidence="3 4">STM 2683</strain>
    </source>
</reference>
<name>M5EJ79_9HYPH</name>
<dbReference type="InterPro" id="IPR000868">
    <property type="entry name" value="Isochorismatase-like_dom"/>
</dbReference>
<keyword evidence="4" id="KW-1185">Reference proteome</keyword>
<dbReference type="Proteomes" id="UP000012062">
    <property type="component" value="Unassembled WGS sequence"/>
</dbReference>
<dbReference type="EMBL" id="CAUM01000033">
    <property type="protein sequence ID" value="CCV04412.1"/>
    <property type="molecule type" value="Genomic_DNA"/>
</dbReference>
<accession>M5EJ79</accession>
<sequence>MGKQYSIEARPEPVSFDPSRTAVMVIDMQNDFGSRGGMFDLAGLDVAPIGRLIQPISRLIEAARDAGLLIVYTRQEHNADLSDAGSEGAPHRIKHKRMNIGRTVAAPDGSESQVLVRGTWNTAIVPDLSPRPGDAVISKHRFSAFFETPLDSILRARGIDTLIFTGATTSICVESTVRDATFRDYRCIVLRDCTTELIGADTPRSNHEASLLAIELLFGWTAESDAVISALAEQRAAAE</sequence>
<dbReference type="STRING" id="1297569.MESS2_1280010"/>
<comment type="caution">
    <text evidence="3">The sequence shown here is derived from an EMBL/GenBank/DDBJ whole genome shotgun (WGS) entry which is preliminary data.</text>
</comment>
<protein>
    <submittedName>
        <fullName evidence="3">Putative amidohydrolase (Isochorismatase)</fullName>
        <ecNumber evidence="3">3.3.2.1</ecNumber>
    </submittedName>
</protein>
<dbReference type="PANTHER" id="PTHR43540:SF6">
    <property type="entry name" value="ISOCHORISMATASE-LIKE DOMAIN-CONTAINING PROTEIN"/>
    <property type="match status" value="1"/>
</dbReference>
<organism evidence="3 4">
    <name type="scientific">Mesorhizobium metallidurans STM 2683</name>
    <dbReference type="NCBI Taxonomy" id="1297569"/>
    <lineage>
        <taxon>Bacteria</taxon>
        <taxon>Pseudomonadati</taxon>
        <taxon>Pseudomonadota</taxon>
        <taxon>Alphaproteobacteria</taxon>
        <taxon>Hyphomicrobiales</taxon>
        <taxon>Phyllobacteriaceae</taxon>
        <taxon>Mesorhizobium</taxon>
    </lineage>
</organism>
<evidence type="ECO:0000313" key="3">
    <source>
        <dbReference type="EMBL" id="CCV04412.1"/>
    </source>
</evidence>
<dbReference type="InterPro" id="IPR050272">
    <property type="entry name" value="Isochorismatase-like_hydrls"/>
</dbReference>
<evidence type="ECO:0000259" key="2">
    <source>
        <dbReference type="Pfam" id="PF00857"/>
    </source>
</evidence>
<keyword evidence="1 3" id="KW-0378">Hydrolase</keyword>
<dbReference type="EC" id="3.3.2.1" evidence="3"/>
<evidence type="ECO:0000256" key="1">
    <source>
        <dbReference type="ARBA" id="ARBA00022801"/>
    </source>
</evidence>
<gene>
    <name evidence="3" type="ORF">MESS2_1280010</name>
</gene>
<evidence type="ECO:0000313" key="4">
    <source>
        <dbReference type="Proteomes" id="UP000012062"/>
    </source>
</evidence>
<proteinExistence type="predicted"/>
<feature type="domain" description="Isochorismatase-like" evidence="2">
    <location>
        <begin position="21"/>
        <end position="224"/>
    </location>
</feature>
<dbReference type="OrthoDB" id="9794942at2"/>
<dbReference type="eggNOG" id="COG1335">
    <property type="taxonomic scope" value="Bacteria"/>
</dbReference>